<dbReference type="InterPro" id="IPR050725">
    <property type="entry name" value="CysQ/Inositol_MonoPase"/>
</dbReference>
<dbReference type="EMBL" id="DRMS01000217">
    <property type="protein sequence ID" value="HFC92298.1"/>
    <property type="molecule type" value="Genomic_DNA"/>
</dbReference>
<dbReference type="Gene3D" id="3.30.540.10">
    <property type="entry name" value="Fructose-1,6-Bisphosphatase, subunit A, domain 1"/>
    <property type="match status" value="1"/>
</dbReference>
<dbReference type="PANTHER" id="PTHR43028:SF5">
    <property type="entry name" value="3'(2'),5'-BISPHOSPHATE NUCLEOTIDASE 1"/>
    <property type="match status" value="1"/>
</dbReference>
<dbReference type="Pfam" id="PF00459">
    <property type="entry name" value="Inositol_P"/>
    <property type="match status" value="1"/>
</dbReference>
<dbReference type="GO" id="GO:0050427">
    <property type="term" value="P:3'-phosphoadenosine 5'-phosphosulfate metabolic process"/>
    <property type="evidence" value="ECO:0007669"/>
    <property type="project" value="TreeGrafter"/>
</dbReference>
<feature type="binding site" evidence="2">
    <location>
        <position position="95"/>
    </location>
    <ligand>
        <name>Mg(2+)</name>
        <dbReference type="ChEBI" id="CHEBI:18420"/>
        <label>1</label>
        <note>catalytic</note>
    </ligand>
</feature>
<feature type="binding site" evidence="2">
    <location>
        <position position="96"/>
    </location>
    <ligand>
        <name>Mg(2+)</name>
        <dbReference type="ChEBI" id="CHEBI:18420"/>
        <label>1</label>
        <note>catalytic</note>
    </ligand>
</feature>
<dbReference type="PANTHER" id="PTHR43028">
    <property type="entry name" value="3'(2'),5'-BISPHOSPHATE NUCLEOTIDASE 1"/>
    <property type="match status" value="1"/>
</dbReference>
<proteinExistence type="inferred from homology"/>
<feature type="binding site" evidence="2">
    <location>
        <position position="93"/>
    </location>
    <ligand>
        <name>Mg(2+)</name>
        <dbReference type="ChEBI" id="CHEBI:18420"/>
        <label>2</label>
    </ligand>
</feature>
<dbReference type="GO" id="GO:0000103">
    <property type="term" value="P:sulfate assimilation"/>
    <property type="evidence" value="ECO:0007669"/>
    <property type="project" value="TreeGrafter"/>
</dbReference>
<comment type="caution">
    <text evidence="3">The sequence shown here is derived from an EMBL/GenBank/DDBJ whole genome shotgun (WGS) entry which is preliminary data.</text>
</comment>
<evidence type="ECO:0000256" key="1">
    <source>
        <dbReference type="NCBIfam" id="TIGR01331"/>
    </source>
</evidence>
<sequence length="339" mass="38294">MNAELNELLPILLPETKRIAIEAGKKIMLIFNQDFQVDYKEDTSPVTEADLAANSYIIEELKKLSGDFPILTEEEAKLSFAERSSWETYWLVDPLDGTKEFIEHENGFTVNIALIHQHKPVLGAIYAPVFETSYYACQGQGAFKERNNEEQGKKITVRALTERPILAVSRSHAKGDLLAFIENIGEHDIIRTGSSLKMCYVAEGTADLYPRLWLTSEWDTGAAHCIVNEAGGRLVQTDMTPLLYNTKDSLLNPYFFTIGGNDHDWMQYLPEKKSMKLPAIHEEVPLAKIKQICEFYNLPDLWKKIKKDPPALAFSSDGCTLWPDSTGGKNIYPACFLHD</sequence>
<accession>A0A7V2T2C5</accession>
<protein>
    <recommendedName>
        <fullName evidence="1">3'(2'),5'-bisphosphate nucleotidase CysQ</fullName>
        <ecNumber evidence="1">3.1.3.7</ecNumber>
    </recommendedName>
</protein>
<reference evidence="3" key="1">
    <citation type="journal article" date="2020" name="mSystems">
        <title>Genome- and Community-Level Interaction Insights into Carbon Utilization and Element Cycling Functions of Hydrothermarchaeota in Hydrothermal Sediment.</title>
        <authorList>
            <person name="Zhou Z."/>
            <person name="Liu Y."/>
            <person name="Xu W."/>
            <person name="Pan J."/>
            <person name="Luo Z.H."/>
            <person name="Li M."/>
        </authorList>
    </citation>
    <scope>NUCLEOTIDE SEQUENCE [LARGE SCALE GENOMIC DNA]</scope>
    <source>
        <strain evidence="3">HyVt-493</strain>
    </source>
</reference>
<dbReference type="NCBIfam" id="TIGR01331">
    <property type="entry name" value="bisphos_cysQ"/>
    <property type="match status" value="1"/>
</dbReference>
<dbReference type="Proteomes" id="UP000885750">
    <property type="component" value="Unassembled WGS sequence"/>
</dbReference>
<keyword evidence="2" id="KW-0460">Magnesium</keyword>
<dbReference type="EC" id="3.1.3.7" evidence="1"/>
<comment type="cofactor">
    <cofactor evidence="2">
        <name>Mg(2+)</name>
        <dbReference type="ChEBI" id="CHEBI:18420"/>
    </cofactor>
</comment>
<dbReference type="CDD" id="cd01638">
    <property type="entry name" value="CysQ"/>
    <property type="match status" value="1"/>
</dbReference>
<dbReference type="GO" id="GO:0000287">
    <property type="term" value="F:magnesium ion binding"/>
    <property type="evidence" value="ECO:0007669"/>
    <property type="project" value="UniProtKB-UniRule"/>
</dbReference>
<dbReference type="InterPro" id="IPR000760">
    <property type="entry name" value="Inositol_monophosphatase-like"/>
</dbReference>
<keyword evidence="3" id="KW-0378">Hydrolase</keyword>
<dbReference type="AlphaFoldDB" id="A0A7V2T2C5"/>
<dbReference type="PRINTS" id="PR00377">
    <property type="entry name" value="IMPHPHTASES"/>
</dbReference>
<feature type="binding site" evidence="2">
    <location>
        <position position="219"/>
    </location>
    <ligand>
        <name>Mg(2+)</name>
        <dbReference type="ChEBI" id="CHEBI:18420"/>
        <label>1</label>
        <note>catalytic</note>
    </ligand>
</feature>
<organism evidence="3">
    <name type="scientific">Leucothrix mucor</name>
    <dbReference type="NCBI Taxonomy" id="45248"/>
    <lineage>
        <taxon>Bacteria</taxon>
        <taxon>Pseudomonadati</taxon>
        <taxon>Pseudomonadota</taxon>
        <taxon>Gammaproteobacteria</taxon>
        <taxon>Thiotrichales</taxon>
        <taxon>Thiotrichaceae</taxon>
        <taxon>Leucothrix</taxon>
    </lineage>
</organism>
<dbReference type="HAMAP" id="MF_02095">
    <property type="entry name" value="CysQ"/>
    <property type="match status" value="1"/>
</dbReference>
<dbReference type="Gene3D" id="3.40.190.80">
    <property type="match status" value="1"/>
</dbReference>
<dbReference type="InterPro" id="IPR006240">
    <property type="entry name" value="CysQ"/>
</dbReference>
<feature type="binding site" evidence="2">
    <location>
        <position position="73"/>
    </location>
    <ligand>
        <name>Mg(2+)</name>
        <dbReference type="ChEBI" id="CHEBI:18420"/>
        <label>1</label>
        <note>catalytic</note>
    </ligand>
</feature>
<evidence type="ECO:0000256" key="2">
    <source>
        <dbReference type="PIRSR" id="PIRSR600760-2"/>
    </source>
</evidence>
<keyword evidence="2" id="KW-0479">Metal-binding</keyword>
<feature type="non-terminal residue" evidence="3">
    <location>
        <position position="339"/>
    </location>
</feature>
<dbReference type="GO" id="GO:0008441">
    <property type="term" value="F:3'(2'),5'-bisphosphate nucleotidase activity"/>
    <property type="evidence" value="ECO:0007669"/>
    <property type="project" value="UniProtKB-UniRule"/>
</dbReference>
<dbReference type="SUPFAM" id="SSF56655">
    <property type="entry name" value="Carbohydrate phosphatase"/>
    <property type="match status" value="1"/>
</dbReference>
<gene>
    <name evidence="3" type="primary">cysQ</name>
    <name evidence="3" type="ORF">ENJ51_05740</name>
</gene>
<name>A0A7V2T2C5_LEUMU</name>
<evidence type="ECO:0000313" key="3">
    <source>
        <dbReference type="EMBL" id="HFC92298.1"/>
    </source>
</evidence>